<sequence>MMCRRQNRRF</sequence>
<reference evidence="1" key="2">
    <citation type="journal article" date="2015" name="Data Brief">
        <title>Shoot transcriptome of the giant reed, Arundo donax.</title>
        <authorList>
            <person name="Barrero R.A."/>
            <person name="Guerrero F.D."/>
            <person name="Moolhuijzen P."/>
            <person name="Goolsby J.A."/>
            <person name="Tidwell J."/>
            <person name="Bellgard S.E."/>
            <person name="Bellgard M.I."/>
        </authorList>
    </citation>
    <scope>NUCLEOTIDE SEQUENCE</scope>
    <source>
        <tissue evidence="1">Shoot tissue taken approximately 20 cm above the soil surface</tissue>
    </source>
</reference>
<accession>A0A0A8ZIX9</accession>
<protein>
    <submittedName>
        <fullName evidence="1">Uncharacterized protein</fullName>
    </submittedName>
</protein>
<evidence type="ECO:0000313" key="1">
    <source>
        <dbReference type="EMBL" id="JAD38771.1"/>
    </source>
</evidence>
<organism evidence="1">
    <name type="scientific">Arundo donax</name>
    <name type="common">Giant reed</name>
    <name type="synonym">Donax arundinaceus</name>
    <dbReference type="NCBI Taxonomy" id="35708"/>
    <lineage>
        <taxon>Eukaryota</taxon>
        <taxon>Viridiplantae</taxon>
        <taxon>Streptophyta</taxon>
        <taxon>Embryophyta</taxon>
        <taxon>Tracheophyta</taxon>
        <taxon>Spermatophyta</taxon>
        <taxon>Magnoliopsida</taxon>
        <taxon>Liliopsida</taxon>
        <taxon>Poales</taxon>
        <taxon>Poaceae</taxon>
        <taxon>PACMAD clade</taxon>
        <taxon>Arundinoideae</taxon>
        <taxon>Arundineae</taxon>
        <taxon>Arundo</taxon>
    </lineage>
</organism>
<name>A0A0A8ZIX9_ARUDO</name>
<proteinExistence type="predicted"/>
<dbReference type="EMBL" id="GBRH01259124">
    <property type="protein sequence ID" value="JAD38771.1"/>
    <property type="molecule type" value="Transcribed_RNA"/>
</dbReference>
<reference evidence="1" key="1">
    <citation type="submission" date="2014-09" db="EMBL/GenBank/DDBJ databases">
        <authorList>
            <person name="Magalhaes I.L.F."/>
            <person name="Oliveira U."/>
            <person name="Santos F.R."/>
            <person name="Vidigal T.H.D.A."/>
            <person name="Brescovit A.D."/>
            <person name="Santos A.J."/>
        </authorList>
    </citation>
    <scope>NUCLEOTIDE SEQUENCE</scope>
    <source>
        <tissue evidence="1">Shoot tissue taken approximately 20 cm above the soil surface</tissue>
    </source>
</reference>